<comment type="caution">
    <text evidence="2">The sequence shown here is derived from an EMBL/GenBank/DDBJ whole genome shotgun (WGS) entry which is preliminary data.</text>
</comment>
<feature type="region of interest" description="Disordered" evidence="1">
    <location>
        <begin position="781"/>
        <end position="808"/>
    </location>
</feature>
<reference evidence="2" key="1">
    <citation type="submission" date="2020-07" db="EMBL/GenBank/DDBJ databases">
        <title>Draft Genome Sequence of a Deep-Sea Yeast, Naganishia (Cryptococcus) liquefaciens strain N6.</title>
        <authorList>
            <person name="Han Y.W."/>
            <person name="Kajitani R."/>
            <person name="Morimoto H."/>
            <person name="Parhat M."/>
            <person name="Tsubouchi H."/>
            <person name="Bakenova O."/>
            <person name="Ogata M."/>
            <person name="Argunhan B."/>
            <person name="Aoki R."/>
            <person name="Kajiwara S."/>
            <person name="Itoh T."/>
            <person name="Iwasaki H."/>
        </authorList>
    </citation>
    <scope>NUCLEOTIDE SEQUENCE</scope>
    <source>
        <strain evidence="2">N6</strain>
    </source>
</reference>
<feature type="compositionally biased region" description="Basic and acidic residues" evidence="1">
    <location>
        <begin position="1"/>
        <end position="15"/>
    </location>
</feature>
<feature type="compositionally biased region" description="Polar residues" evidence="1">
    <location>
        <begin position="208"/>
        <end position="218"/>
    </location>
</feature>
<dbReference type="OrthoDB" id="2596645at2759"/>
<feature type="compositionally biased region" description="Low complexity" evidence="1">
    <location>
        <begin position="196"/>
        <end position="207"/>
    </location>
</feature>
<dbReference type="AlphaFoldDB" id="A0A8H3U102"/>
<organism evidence="2 3">
    <name type="scientific">Naganishia liquefaciens</name>
    <dbReference type="NCBI Taxonomy" id="104408"/>
    <lineage>
        <taxon>Eukaryota</taxon>
        <taxon>Fungi</taxon>
        <taxon>Dikarya</taxon>
        <taxon>Basidiomycota</taxon>
        <taxon>Agaricomycotina</taxon>
        <taxon>Tremellomycetes</taxon>
        <taxon>Filobasidiales</taxon>
        <taxon>Filobasidiaceae</taxon>
        <taxon>Naganishia</taxon>
    </lineage>
</organism>
<feature type="region of interest" description="Disordered" evidence="1">
    <location>
        <begin position="401"/>
        <end position="470"/>
    </location>
</feature>
<feature type="region of interest" description="Disordered" evidence="1">
    <location>
        <begin position="1"/>
        <end position="153"/>
    </location>
</feature>
<evidence type="ECO:0000313" key="2">
    <source>
        <dbReference type="EMBL" id="GHJ89809.1"/>
    </source>
</evidence>
<gene>
    <name evidence="2" type="ORF">NliqN6_6211</name>
</gene>
<keyword evidence="3" id="KW-1185">Reference proteome</keyword>
<feature type="region of interest" description="Disordered" evidence="1">
    <location>
        <begin position="196"/>
        <end position="222"/>
    </location>
</feature>
<dbReference type="Proteomes" id="UP000620104">
    <property type="component" value="Unassembled WGS sequence"/>
</dbReference>
<feature type="region of interest" description="Disordered" evidence="1">
    <location>
        <begin position="645"/>
        <end position="675"/>
    </location>
</feature>
<feature type="compositionally biased region" description="Basic and acidic residues" evidence="1">
    <location>
        <begin position="94"/>
        <end position="109"/>
    </location>
</feature>
<accession>A0A8H3U102</accession>
<name>A0A8H3U102_9TREE</name>
<protein>
    <submittedName>
        <fullName evidence="2">Uncharacterized protein</fullName>
    </submittedName>
</protein>
<proteinExistence type="predicted"/>
<feature type="compositionally biased region" description="Polar residues" evidence="1">
    <location>
        <begin position="328"/>
        <end position="354"/>
    </location>
</feature>
<feature type="compositionally biased region" description="Polar residues" evidence="1">
    <location>
        <begin position="661"/>
        <end position="675"/>
    </location>
</feature>
<feature type="compositionally biased region" description="Polar residues" evidence="1">
    <location>
        <begin position="120"/>
        <end position="130"/>
    </location>
</feature>
<feature type="compositionally biased region" description="Basic and acidic residues" evidence="1">
    <location>
        <begin position="417"/>
        <end position="454"/>
    </location>
</feature>
<feature type="compositionally biased region" description="Basic and acidic residues" evidence="1">
    <location>
        <begin position="60"/>
        <end position="72"/>
    </location>
</feature>
<feature type="region of interest" description="Disordered" evidence="1">
    <location>
        <begin position="299"/>
        <end position="366"/>
    </location>
</feature>
<evidence type="ECO:0000256" key="1">
    <source>
        <dbReference type="SAM" id="MobiDB-lite"/>
    </source>
</evidence>
<sequence length="808" mass="87500">MREPSVINAKEEREATTVAPPPHAVRSGPADRQIAYPPQFPRAKINGTPEGLTSVHIGVRPRDLVQKERQATRLEGYGEVTEDLQGGSSYSATERSEVESMRSRHRQEASKYMTPAKRSIGQQKSSTQPQRAAPSMTLKEAAEQWDKQNPSSSALTFIDDTADQSRSSGTGIGNTYALSDDARSQDGIYTYDYSGSSAGVSSKASSSNQHRNTSSPQIFQEPELVVHVDGTEGPVRGYPRPPEHQNSYGVPFGKRLQALIQMRKQAEEGGLVPVLQTDGLCPLESGEVNALTLARRPALHPSQRTINHAMGIKSPGKASRSEMALGSFSKSPAKPSSDSETTPKGRQVPNSASGPRTPLKKSRDCKVSQGLGAAASCGNGVSSVELSPSIPERVVRKIKRIPVPRHQDAMTVAPQQARERQERRETAVEKRKSESDVKRNADCSDKDGQSHQRVPETPVRTPDSWRPLHETPLTSENRVTLLKGLPVAFRPHFTVNGRPRTERADRDFAGALIPPVRTGSIAPPMPEGEEYDSETEAERQAAWEEYHRLTQTSGMSSMITPAQGHTAGPHQYGFDHPGDGYFEYPAFPYFGAVPEHPMATGMAGMRSPGSGVYPITPYGPFGMYAPHPGTMAGMGQGFMAPDVQAQEGAQDRPAQPAKAPSSRSKAISAHSATTQADVRKDVRFATSPGETTGMGLMQAGLAGFRYPAPYAGFLSSEQTPASSATPSPSADAENPMDLYAPYNHYGYSSYPSYPSYPNTPCIYSAAGYNAQTDPFTFEGMAEAIEQPKQSSGASLQDRRKKSWYGPHQ</sequence>
<dbReference type="EMBL" id="BLZA01000049">
    <property type="protein sequence ID" value="GHJ89809.1"/>
    <property type="molecule type" value="Genomic_DNA"/>
</dbReference>
<evidence type="ECO:0000313" key="3">
    <source>
        <dbReference type="Proteomes" id="UP000620104"/>
    </source>
</evidence>